<reference evidence="1" key="1">
    <citation type="submission" date="2022-04" db="EMBL/GenBank/DDBJ databases">
        <title>Carnegiea gigantea Genome sequencing and assembly v2.</title>
        <authorList>
            <person name="Copetti D."/>
            <person name="Sanderson M.J."/>
            <person name="Burquez A."/>
            <person name="Wojciechowski M.F."/>
        </authorList>
    </citation>
    <scope>NUCLEOTIDE SEQUENCE</scope>
    <source>
        <strain evidence="1">SGP5-SGP5p</strain>
        <tissue evidence="1">Aerial part</tissue>
    </source>
</reference>
<protein>
    <submittedName>
        <fullName evidence="1">Uncharacterized protein</fullName>
    </submittedName>
</protein>
<organism evidence="1 2">
    <name type="scientific">Carnegiea gigantea</name>
    <dbReference type="NCBI Taxonomy" id="171969"/>
    <lineage>
        <taxon>Eukaryota</taxon>
        <taxon>Viridiplantae</taxon>
        <taxon>Streptophyta</taxon>
        <taxon>Embryophyta</taxon>
        <taxon>Tracheophyta</taxon>
        <taxon>Spermatophyta</taxon>
        <taxon>Magnoliopsida</taxon>
        <taxon>eudicotyledons</taxon>
        <taxon>Gunneridae</taxon>
        <taxon>Pentapetalae</taxon>
        <taxon>Caryophyllales</taxon>
        <taxon>Cactineae</taxon>
        <taxon>Cactaceae</taxon>
        <taxon>Cactoideae</taxon>
        <taxon>Echinocereeae</taxon>
        <taxon>Carnegiea</taxon>
    </lineage>
</organism>
<dbReference type="EMBL" id="JAKOGI010000022">
    <property type="protein sequence ID" value="KAJ8449339.1"/>
    <property type="molecule type" value="Genomic_DNA"/>
</dbReference>
<gene>
    <name evidence="1" type="ORF">Cgig2_002471</name>
</gene>
<proteinExistence type="predicted"/>
<evidence type="ECO:0000313" key="1">
    <source>
        <dbReference type="EMBL" id="KAJ8449339.1"/>
    </source>
</evidence>
<sequence>MALYISTEWGLVARLKRIPKMGKGEACGSLCEFDSLVVERRRWMAIHGNKRHSRKLRIDYYYWIKLTNLRMYVEAQLEFGEVARQAGLPICRGSKLQAMLVSAERKIQGKQDFQQSEMRTARHCIAYYYPRGFLLPGILKRIIHKDLWPLLAAQSQRCYILPAFQGLVIIKGYPMYTSRLGLTKIDVRYEALVKHDVCEASEVGRFTHEKNRAYITNIDISDLKFVEKTIARRSAISKIQTRVFYQVLKNKKFNQRRRGIARRC</sequence>
<keyword evidence="2" id="KW-1185">Reference proteome</keyword>
<dbReference type="AlphaFoldDB" id="A0A9Q1QPG8"/>
<dbReference type="Proteomes" id="UP001153076">
    <property type="component" value="Unassembled WGS sequence"/>
</dbReference>
<evidence type="ECO:0000313" key="2">
    <source>
        <dbReference type="Proteomes" id="UP001153076"/>
    </source>
</evidence>
<comment type="caution">
    <text evidence="1">The sequence shown here is derived from an EMBL/GenBank/DDBJ whole genome shotgun (WGS) entry which is preliminary data.</text>
</comment>
<name>A0A9Q1QPG8_9CARY</name>
<accession>A0A9Q1QPG8</accession>